<accession>A0A0V0RNT6</accession>
<organism evidence="1 2">
    <name type="scientific">Trichinella nelsoni</name>
    <dbReference type="NCBI Taxonomy" id="6336"/>
    <lineage>
        <taxon>Eukaryota</taxon>
        <taxon>Metazoa</taxon>
        <taxon>Ecdysozoa</taxon>
        <taxon>Nematoda</taxon>
        <taxon>Enoplea</taxon>
        <taxon>Dorylaimia</taxon>
        <taxon>Trichinellida</taxon>
        <taxon>Trichinellidae</taxon>
        <taxon>Trichinella</taxon>
    </lineage>
</organism>
<gene>
    <name evidence="1" type="ORF">T07_6691</name>
</gene>
<evidence type="ECO:0000313" key="2">
    <source>
        <dbReference type="Proteomes" id="UP000054630"/>
    </source>
</evidence>
<dbReference type="EMBL" id="JYDL01000115">
    <property type="protein sequence ID" value="KRX16071.1"/>
    <property type="molecule type" value="Genomic_DNA"/>
</dbReference>
<dbReference type="AlphaFoldDB" id="A0A0V0RNT6"/>
<name>A0A0V0RNT6_9BILA</name>
<evidence type="ECO:0000313" key="1">
    <source>
        <dbReference type="EMBL" id="KRX16071.1"/>
    </source>
</evidence>
<dbReference type="Proteomes" id="UP000054630">
    <property type="component" value="Unassembled WGS sequence"/>
</dbReference>
<reference evidence="1 2" key="1">
    <citation type="submission" date="2015-01" db="EMBL/GenBank/DDBJ databases">
        <title>Evolution of Trichinella species and genotypes.</title>
        <authorList>
            <person name="Korhonen P.K."/>
            <person name="Edoardo P."/>
            <person name="Giuseppe L.R."/>
            <person name="Gasser R.B."/>
        </authorList>
    </citation>
    <scope>NUCLEOTIDE SEQUENCE [LARGE SCALE GENOMIC DNA]</scope>
    <source>
        <strain evidence="1">ISS37</strain>
    </source>
</reference>
<sequence>MVLCIVDDSTVMTIDSSNNLDISTRTKKYRRFHEIHRRQQPIIQQKQCWVEYAM</sequence>
<dbReference type="OrthoDB" id="10271518at2759"/>
<keyword evidence="2" id="KW-1185">Reference proteome</keyword>
<proteinExistence type="predicted"/>
<comment type="caution">
    <text evidence="1">The sequence shown here is derived from an EMBL/GenBank/DDBJ whole genome shotgun (WGS) entry which is preliminary data.</text>
</comment>
<protein>
    <submittedName>
        <fullName evidence="1">Uncharacterized protein</fullName>
    </submittedName>
</protein>